<evidence type="ECO:0000256" key="2">
    <source>
        <dbReference type="ARBA" id="ARBA00001946"/>
    </source>
</evidence>
<keyword evidence="3" id="KW-0540">Nuclease</keyword>
<dbReference type="OrthoDB" id="635146at2"/>
<dbReference type="InterPro" id="IPR036691">
    <property type="entry name" value="Endo/exonu/phosph_ase_sf"/>
</dbReference>
<keyword evidence="9" id="KW-0472">Membrane</keyword>
<dbReference type="PANTHER" id="PTHR15822:SF4">
    <property type="entry name" value="TYROSYL-DNA PHOSPHODIESTERASE 2"/>
    <property type="match status" value="1"/>
</dbReference>
<dbReference type="SUPFAM" id="SSF56219">
    <property type="entry name" value="DNase I-like"/>
    <property type="match status" value="1"/>
</dbReference>
<evidence type="ECO:0000256" key="6">
    <source>
        <dbReference type="ARBA" id="ARBA00022801"/>
    </source>
</evidence>
<dbReference type="PANTHER" id="PTHR15822">
    <property type="entry name" value="TRAF AND TNF RECEPTOR-ASSOCIATED PROTEIN"/>
    <property type="match status" value="1"/>
</dbReference>
<dbReference type="CDD" id="cd09084">
    <property type="entry name" value="EEP-2"/>
    <property type="match status" value="1"/>
</dbReference>
<evidence type="ECO:0000313" key="11">
    <source>
        <dbReference type="EMBL" id="KIO44294.1"/>
    </source>
</evidence>
<sequence>MKRIIDTFIRIITWTAILGLLGSYTSPYVNPNTCYLSSLIGLAYHYLLIVNLILLLYWIARWKKTAWLILFVLAAGYPFMRTYYGMNGPISGNTPYDISILSYNVRQMDIYGWSKQKETPQQLEEYINRFPGNLVCLQEVPQQKGIFARFSTYPYYYHQKDIAILSRTPLLNTGFIDFDKKYMAACIYADIAVSNDTVRVYCVHLESYRLGDKDRKLLQKLSEGKGQALSEEVHSIVSLLIAANKNRARQAEIIKKHMNRSSYPVILCGDFNDTPLSYTYSTLDDDMQDSFVEKGRGLGNTYIGEFPSFRIDHILHSSSFETVSYLRDTVKFSDHYPIQSKLKKN</sequence>
<reference evidence="11 12" key="1">
    <citation type="submission" date="2014-07" db="EMBL/GenBank/DDBJ databases">
        <title>Porphyromonadaceae bacterium OUH 308042 = ATCC BAA-2681 = DSM 28342 draft genome.</title>
        <authorList>
            <person name="Sydenham T.V."/>
            <person name="Hasman H."/>
            <person name="Justensen U.S."/>
        </authorList>
    </citation>
    <scope>NUCLEOTIDE SEQUENCE [LARGE SCALE GENOMIC DNA]</scope>
    <source>
        <strain evidence="11 12">OUH 308042</strain>
    </source>
</reference>
<evidence type="ECO:0000256" key="7">
    <source>
        <dbReference type="ARBA" id="ARBA00022842"/>
    </source>
</evidence>
<feature type="domain" description="Endonuclease/exonuclease/phosphatase" evidence="10">
    <location>
        <begin position="102"/>
        <end position="335"/>
    </location>
</feature>
<dbReference type="EMBL" id="JPIU01000039">
    <property type="protein sequence ID" value="KIO44294.1"/>
    <property type="molecule type" value="Genomic_DNA"/>
</dbReference>
<evidence type="ECO:0000256" key="3">
    <source>
        <dbReference type="ARBA" id="ARBA00022722"/>
    </source>
</evidence>
<dbReference type="Pfam" id="PF03372">
    <property type="entry name" value="Exo_endo_phos"/>
    <property type="match status" value="1"/>
</dbReference>
<keyword evidence="8" id="KW-0234">DNA repair</keyword>
<dbReference type="AlphaFoldDB" id="A0A0C3RG05"/>
<keyword evidence="6" id="KW-0378">Hydrolase</keyword>
<dbReference type="InterPro" id="IPR005135">
    <property type="entry name" value="Endo/exonuclease/phosphatase"/>
</dbReference>
<feature type="transmembrane region" description="Helical" evidence="9">
    <location>
        <begin position="66"/>
        <end position="84"/>
    </location>
</feature>
<evidence type="ECO:0000259" key="10">
    <source>
        <dbReference type="Pfam" id="PF03372"/>
    </source>
</evidence>
<keyword evidence="5" id="KW-0227">DNA damage</keyword>
<dbReference type="InterPro" id="IPR051547">
    <property type="entry name" value="TDP2-like"/>
</dbReference>
<keyword evidence="9" id="KW-1133">Transmembrane helix</keyword>
<evidence type="ECO:0000256" key="9">
    <source>
        <dbReference type="SAM" id="Phobius"/>
    </source>
</evidence>
<dbReference type="Gene3D" id="3.60.10.10">
    <property type="entry name" value="Endonuclease/exonuclease/phosphatase"/>
    <property type="match status" value="1"/>
</dbReference>
<keyword evidence="4" id="KW-0479">Metal-binding</keyword>
<dbReference type="GO" id="GO:0016787">
    <property type="term" value="F:hydrolase activity"/>
    <property type="evidence" value="ECO:0007669"/>
    <property type="project" value="UniProtKB-KW"/>
</dbReference>
<dbReference type="GO" id="GO:0046872">
    <property type="term" value="F:metal ion binding"/>
    <property type="evidence" value="ECO:0007669"/>
    <property type="project" value="UniProtKB-KW"/>
</dbReference>
<comment type="cofactor">
    <cofactor evidence="2">
        <name>Mg(2+)</name>
        <dbReference type="ChEBI" id="CHEBI:18420"/>
    </cofactor>
</comment>
<keyword evidence="12" id="KW-1185">Reference proteome</keyword>
<keyword evidence="7" id="KW-0460">Magnesium</keyword>
<dbReference type="GO" id="GO:0004518">
    <property type="term" value="F:nuclease activity"/>
    <property type="evidence" value="ECO:0007669"/>
    <property type="project" value="UniProtKB-KW"/>
</dbReference>
<feature type="transmembrane region" description="Helical" evidence="9">
    <location>
        <begin position="7"/>
        <end position="29"/>
    </location>
</feature>
<evidence type="ECO:0000256" key="1">
    <source>
        <dbReference type="ARBA" id="ARBA00001936"/>
    </source>
</evidence>
<dbReference type="GO" id="GO:0006281">
    <property type="term" value="P:DNA repair"/>
    <property type="evidence" value="ECO:0007669"/>
    <property type="project" value="UniProtKB-KW"/>
</dbReference>
<dbReference type="RefSeq" id="WP_041505184.1">
    <property type="nucleotide sequence ID" value="NZ_JPIU01000039.1"/>
</dbReference>
<comment type="caution">
    <text evidence="11">The sequence shown here is derived from an EMBL/GenBank/DDBJ whole genome shotgun (WGS) entry which is preliminary data.</text>
</comment>
<name>A0A0C3RG05_9PORP</name>
<gene>
    <name evidence="11" type="ORF">BA92_08780</name>
</gene>
<evidence type="ECO:0000256" key="4">
    <source>
        <dbReference type="ARBA" id="ARBA00022723"/>
    </source>
</evidence>
<accession>A0A0C3RG05</accession>
<feature type="transmembrane region" description="Helical" evidence="9">
    <location>
        <begin position="35"/>
        <end position="59"/>
    </location>
</feature>
<proteinExistence type="predicted"/>
<dbReference type="Proteomes" id="UP000031980">
    <property type="component" value="Unassembled WGS sequence"/>
</dbReference>
<organism evidence="11 12">
    <name type="scientific">Sanguibacteroides justesenii</name>
    <dbReference type="NCBI Taxonomy" id="1547597"/>
    <lineage>
        <taxon>Bacteria</taxon>
        <taxon>Pseudomonadati</taxon>
        <taxon>Bacteroidota</taxon>
        <taxon>Bacteroidia</taxon>
        <taxon>Bacteroidales</taxon>
        <taxon>Porphyromonadaceae</taxon>
        <taxon>Sanguibacteroides</taxon>
    </lineage>
</organism>
<evidence type="ECO:0000256" key="8">
    <source>
        <dbReference type="ARBA" id="ARBA00023204"/>
    </source>
</evidence>
<protein>
    <recommendedName>
        <fullName evidence="10">Endonuclease/exonuclease/phosphatase domain-containing protein</fullName>
    </recommendedName>
</protein>
<comment type="cofactor">
    <cofactor evidence="1">
        <name>Mn(2+)</name>
        <dbReference type="ChEBI" id="CHEBI:29035"/>
    </cofactor>
</comment>
<keyword evidence="9" id="KW-0812">Transmembrane</keyword>
<evidence type="ECO:0000256" key="5">
    <source>
        <dbReference type="ARBA" id="ARBA00022763"/>
    </source>
</evidence>
<evidence type="ECO:0000313" key="12">
    <source>
        <dbReference type="Proteomes" id="UP000031980"/>
    </source>
</evidence>